<protein>
    <submittedName>
        <fullName evidence="2">Uncharacterized protein</fullName>
    </submittedName>
</protein>
<dbReference type="EMBL" id="JARGDH010000002">
    <property type="protein sequence ID" value="KAL0277514.1"/>
    <property type="molecule type" value="Genomic_DNA"/>
</dbReference>
<dbReference type="Pfam" id="PF07898">
    <property type="entry name" value="DUF1676"/>
    <property type="match status" value="1"/>
</dbReference>
<evidence type="ECO:0000256" key="1">
    <source>
        <dbReference type="SAM" id="Phobius"/>
    </source>
</evidence>
<keyword evidence="1" id="KW-1133">Transmembrane helix</keyword>
<comment type="caution">
    <text evidence="2">The sequence shown here is derived from an EMBL/GenBank/DDBJ whole genome shotgun (WGS) entry which is preliminary data.</text>
</comment>
<gene>
    <name evidence="2" type="ORF">PYX00_004766</name>
</gene>
<name>A0AAW2I5I9_9NEOP</name>
<dbReference type="PANTHER" id="PTHR21879:SF27">
    <property type="entry name" value="OSIRIS 10A"/>
    <property type="match status" value="1"/>
</dbReference>
<keyword evidence="1" id="KW-0472">Membrane</keyword>
<keyword evidence="1" id="KW-0812">Transmembrane</keyword>
<dbReference type="AlphaFoldDB" id="A0AAW2I5I9"/>
<reference evidence="2" key="1">
    <citation type="journal article" date="2024" name="Gigascience">
        <title>Chromosome-level genome of the poultry shaft louse Menopon gallinae provides insight into the host-switching and adaptive evolution of parasitic lice.</title>
        <authorList>
            <person name="Xu Y."/>
            <person name="Ma L."/>
            <person name="Liu S."/>
            <person name="Liang Y."/>
            <person name="Liu Q."/>
            <person name="He Z."/>
            <person name="Tian L."/>
            <person name="Duan Y."/>
            <person name="Cai W."/>
            <person name="Li H."/>
            <person name="Song F."/>
        </authorList>
    </citation>
    <scope>NUCLEOTIDE SEQUENCE</scope>
    <source>
        <strain evidence="2">Cailab_2023a</strain>
    </source>
</reference>
<feature type="transmembrane region" description="Helical" evidence="1">
    <location>
        <begin position="130"/>
        <end position="150"/>
    </location>
</feature>
<organism evidence="2">
    <name type="scientific">Menopon gallinae</name>
    <name type="common">poultry shaft louse</name>
    <dbReference type="NCBI Taxonomy" id="328185"/>
    <lineage>
        <taxon>Eukaryota</taxon>
        <taxon>Metazoa</taxon>
        <taxon>Ecdysozoa</taxon>
        <taxon>Arthropoda</taxon>
        <taxon>Hexapoda</taxon>
        <taxon>Insecta</taxon>
        <taxon>Pterygota</taxon>
        <taxon>Neoptera</taxon>
        <taxon>Paraneoptera</taxon>
        <taxon>Psocodea</taxon>
        <taxon>Troctomorpha</taxon>
        <taxon>Phthiraptera</taxon>
        <taxon>Amblycera</taxon>
        <taxon>Menoponidae</taxon>
        <taxon>Menopon</taxon>
    </lineage>
</organism>
<proteinExistence type="predicted"/>
<accession>A0AAW2I5I9</accession>
<sequence length="209" mass="23212">MSESVLTCAKRNLYRGLLNNIDSECIDIGDGVTFTAEADQVISPREIFPLGEEPATFRGVIDAYSTFLSRRAARWDLGFLYPGLVMRIGPTMDSAGVLEFALEKRLDYSDRSKLRPGQLIVRRTILPQLLGFRMNLASLLPVILGVLLFVSKNAFVFSKLTLVLSTLLALKSLFLMQQMRPQPTETYDVVETGSKYPAGLSEGGGRDRE</sequence>
<evidence type="ECO:0000313" key="2">
    <source>
        <dbReference type="EMBL" id="KAL0277514.1"/>
    </source>
</evidence>
<dbReference type="PANTHER" id="PTHR21879">
    <property type="entry name" value="FI03362P-RELATED-RELATED"/>
    <property type="match status" value="1"/>
</dbReference>
<feature type="transmembrane region" description="Helical" evidence="1">
    <location>
        <begin position="156"/>
        <end position="174"/>
    </location>
</feature>
<dbReference type="InterPro" id="IPR012464">
    <property type="entry name" value="DUF1676"/>
</dbReference>
<dbReference type="GO" id="GO:0016020">
    <property type="term" value="C:membrane"/>
    <property type="evidence" value="ECO:0007669"/>
    <property type="project" value="TreeGrafter"/>
</dbReference>